<sequence>MTTTPAVPEPSDFVARLPIGEQLTLPADSMLSWETFPFTGDIHVKPLTPPVLPEPPRNGEDGPDGCHACERPLADAIWADEHWRVDPVHEEQQRLPAIVMLLPHGHHDLTDLPPERAAELGPLLQRVERAMLSLGGIARVHINRWGDGGAHLHLWLLARPEGMTQLRGSFLPLWEETLPAVPEEERRETQRRIATALAAEGGKAYVQ</sequence>
<keyword evidence="2" id="KW-1185">Reference proteome</keyword>
<dbReference type="AlphaFoldDB" id="A0A939F624"/>
<evidence type="ECO:0000313" key="1">
    <source>
        <dbReference type="EMBL" id="MBO0512995.1"/>
    </source>
</evidence>
<gene>
    <name evidence="1" type="ORF">J0695_14445</name>
</gene>
<evidence type="ECO:0000313" key="2">
    <source>
        <dbReference type="Proteomes" id="UP000664167"/>
    </source>
</evidence>
<proteinExistence type="predicted"/>
<reference evidence="1" key="1">
    <citation type="submission" date="2021-03" db="EMBL/GenBank/DDBJ databases">
        <title>Streptomyces poriferae sp. nov., a novel marine sponge-derived Actinobacteria species with anti-MRSA activity.</title>
        <authorList>
            <person name="Sandoval-Powers M."/>
            <person name="Kralova S."/>
            <person name="Nguyen G.-S."/>
            <person name="Fawwal D."/>
            <person name="Degnes K."/>
            <person name="Klinkenberg G."/>
            <person name="Sletta H."/>
            <person name="Wentzel A."/>
            <person name="Liles M.R."/>
        </authorList>
    </citation>
    <scope>NUCLEOTIDE SEQUENCE</scope>
    <source>
        <strain evidence="1">DSM 41794</strain>
    </source>
</reference>
<name>A0A939F624_9ACTN</name>
<organism evidence="1 2">
    <name type="scientific">Streptomyces beijiangensis</name>
    <dbReference type="NCBI Taxonomy" id="163361"/>
    <lineage>
        <taxon>Bacteria</taxon>
        <taxon>Bacillati</taxon>
        <taxon>Actinomycetota</taxon>
        <taxon>Actinomycetes</taxon>
        <taxon>Kitasatosporales</taxon>
        <taxon>Streptomycetaceae</taxon>
        <taxon>Streptomyces</taxon>
    </lineage>
</organism>
<dbReference type="EMBL" id="JAFLRJ010000129">
    <property type="protein sequence ID" value="MBO0512995.1"/>
    <property type="molecule type" value="Genomic_DNA"/>
</dbReference>
<evidence type="ECO:0008006" key="3">
    <source>
        <dbReference type="Google" id="ProtNLM"/>
    </source>
</evidence>
<accession>A0A939F624</accession>
<dbReference type="Proteomes" id="UP000664167">
    <property type="component" value="Unassembled WGS sequence"/>
</dbReference>
<comment type="caution">
    <text evidence="1">The sequence shown here is derived from an EMBL/GenBank/DDBJ whole genome shotgun (WGS) entry which is preliminary data.</text>
</comment>
<dbReference type="RefSeq" id="WP_206962422.1">
    <property type="nucleotide sequence ID" value="NZ_BAAAJJ010000009.1"/>
</dbReference>
<protein>
    <recommendedName>
        <fullName evidence="3">Diadenosine tetraphosphate (Ap4A) hydrolase</fullName>
    </recommendedName>
</protein>
<dbReference type="SUPFAM" id="SSF54197">
    <property type="entry name" value="HIT-like"/>
    <property type="match status" value="1"/>
</dbReference>
<dbReference type="InterPro" id="IPR036265">
    <property type="entry name" value="HIT-like_sf"/>
</dbReference>
<dbReference type="Gene3D" id="3.30.428.10">
    <property type="entry name" value="HIT-like"/>
    <property type="match status" value="1"/>
</dbReference>